<gene>
    <name evidence="2" type="primary">ORF41104</name>
</gene>
<dbReference type="InterPro" id="IPR030548">
    <property type="entry name" value="RAD51B"/>
</dbReference>
<proteinExistence type="predicted"/>
<dbReference type="PANTHER" id="PTHR46456:SF1">
    <property type="entry name" value="DNA REPAIR PROTEIN RAD51 HOMOLOG 2"/>
    <property type="match status" value="1"/>
</dbReference>
<dbReference type="InterPro" id="IPR020588">
    <property type="entry name" value="RecA_ATP-bd"/>
</dbReference>
<dbReference type="AlphaFoldDB" id="A0A0B6YY53"/>
<evidence type="ECO:0000313" key="2">
    <source>
        <dbReference type="EMBL" id="CEK61032.1"/>
    </source>
</evidence>
<dbReference type="EMBL" id="HACG01014167">
    <property type="protein sequence ID" value="CEK61032.1"/>
    <property type="molecule type" value="Transcribed_RNA"/>
</dbReference>
<dbReference type="GO" id="GO:0005657">
    <property type="term" value="C:replication fork"/>
    <property type="evidence" value="ECO:0007669"/>
    <property type="project" value="TreeGrafter"/>
</dbReference>
<name>A0A0B6YY53_9EUPU</name>
<sequence length="74" mass="8377">NAHRLLEIVKSRCPNITEKHVEDIIGRVNLIPVLSCTELINRMENLEEMIISKHVRLVVVDSVASVIRKEFGSA</sequence>
<reference evidence="2" key="1">
    <citation type="submission" date="2014-12" db="EMBL/GenBank/DDBJ databases">
        <title>Insight into the proteome of Arion vulgaris.</title>
        <authorList>
            <person name="Aradska J."/>
            <person name="Bulat T."/>
            <person name="Smidak R."/>
            <person name="Sarate P."/>
            <person name="Gangsoo J."/>
            <person name="Sialana F."/>
            <person name="Bilban M."/>
            <person name="Lubec G."/>
        </authorList>
    </citation>
    <scope>NUCLEOTIDE SEQUENCE</scope>
    <source>
        <tissue evidence="2">Skin</tissue>
    </source>
</reference>
<dbReference type="GO" id="GO:0005524">
    <property type="term" value="F:ATP binding"/>
    <property type="evidence" value="ECO:0007669"/>
    <property type="project" value="InterPro"/>
</dbReference>
<feature type="non-terminal residue" evidence="2">
    <location>
        <position position="74"/>
    </location>
</feature>
<dbReference type="GO" id="GO:0033063">
    <property type="term" value="C:Rad51B-Rad51C-Rad51D-XRCC2 complex"/>
    <property type="evidence" value="ECO:0007669"/>
    <property type="project" value="InterPro"/>
</dbReference>
<accession>A0A0B6YY53</accession>
<dbReference type="GO" id="GO:0003697">
    <property type="term" value="F:single-stranded DNA binding"/>
    <property type="evidence" value="ECO:0007669"/>
    <property type="project" value="TreeGrafter"/>
</dbReference>
<dbReference type="Gene3D" id="3.40.50.300">
    <property type="entry name" value="P-loop containing nucleotide triphosphate hydrolases"/>
    <property type="match status" value="1"/>
</dbReference>
<dbReference type="InterPro" id="IPR027417">
    <property type="entry name" value="P-loop_NTPase"/>
</dbReference>
<feature type="non-terminal residue" evidence="2">
    <location>
        <position position="1"/>
    </location>
</feature>
<dbReference type="GO" id="GO:0003690">
    <property type="term" value="F:double-stranded DNA binding"/>
    <property type="evidence" value="ECO:0007669"/>
    <property type="project" value="TreeGrafter"/>
</dbReference>
<dbReference type="PROSITE" id="PS50162">
    <property type="entry name" value="RECA_2"/>
    <property type="match status" value="1"/>
</dbReference>
<dbReference type="PANTHER" id="PTHR46456">
    <property type="entry name" value="DNA REPAIR PROTEIN RAD51 HOMOLOG 2"/>
    <property type="match status" value="1"/>
</dbReference>
<feature type="domain" description="RecA family profile 1" evidence="1">
    <location>
        <begin position="1"/>
        <end position="74"/>
    </location>
</feature>
<dbReference type="GO" id="GO:0140664">
    <property type="term" value="F:ATP-dependent DNA damage sensor activity"/>
    <property type="evidence" value="ECO:0007669"/>
    <property type="project" value="InterPro"/>
</dbReference>
<protein>
    <recommendedName>
        <fullName evidence="1">RecA family profile 1 domain-containing protein</fullName>
    </recommendedName>
</protein>
<dbReference type="GO" id="GO:0000400">
    <property type="term" value="F:four-way junction DNA binding"/>
    <property type="evidence" value="ECO:0007669"/>
    <property type="project" value="TreeGrafter"/>
</dbReference>
<dbReference type="GO" id="GO:0000724">
    <property type="term" value="P:double-strand break repair via homologous recombination"/>
    <property type="evidence" value="ECO:0007669"/>
    <property type="project" value="InterPro"/>
</dbReference>
<organism evidence="2">
    <name type="scientific">Arion vulgaris</name>
    <dbReference type="NCBI Taxonomy" id="1028688"/>
    <lineage>
        <taxon>Eukaryota</taxon>
        <taxon>Metazoa</taxon>
        <taxon>Spiralia</taxon>
        <taxon>Lophotrochozoa</taxon>
        <taxon>Mollusca</taxon>
        <taxon>Gastropoda</taxon>
        <taxon>Heterobranchia</taxon>
        <taxon>Euthyneura</taxon>
        <taxon>Panpulmonata</taxon>
        <taxon>Eupulmonata</taxon>
        <taxon>Stylommatophora</taxon>
        <taxon>Helicina</taxon>
        <taxon>Arionoidea</taxon>
        <taxon>Arionidae</taxon>
        <taxon>Arion</taxon>
    </lineage>
</organism>
<evidence type="ECO:0000259" key="1">
    <source>
        <dbReference type="PROSITE" id="PS50162"/>
    </source>
</evidence>